<organism evidence="3 4">
    <name type="scientific">Microlunatus soli</name>
    <dbReference type="NCBI Taxonomy" id="630515"/>
    <lineage>
        <taxon>Bacteria</taxon>
        <taxon>Bacillati</taxon>
        <taxon>Actinomycetota</taxon>
        <taxon>Actinomycetes</taxon>
        <taxon>Propionibacteriales</taxon>
        <taxon>Propionibacteriaceae</taxon>
        <taxon>Microlunatus</taxon>
    </lineage>
</organism>
<dbReference type="STRING" id="630515.SAMN04489812_2939"/>
<keyword evidence="2" id="KW-0472">Membrane</keyword>
<feature type="region of interest" description="Disordered" evidence="1">
    <location>
        <begin position="1"/>
        <end position="59"/>
    </location>
</feature>
<name>A0A1H1UUK3_9ACTN</name>
<feature type="transmembrane region" description="Helical" evidence="2">
    <location>
        <begin position="65"/>
        <end position="91"/>
    </location>
</feature>
<sequence>MVPDERADRPASAAGSTNPFDFDDQPAPGDGVDRRHSAPPSGDRFDPFGLDTRTEPTRTRTGQRVSWAAVILVLVGALAIGVGIAGALASIEIEGRSPLGAMLWWGTCALLGFLIIVIGLVSAIVGVVQAEPRVVAVIALIGAVVAGWIAAYIGFKIGAHELRLEALREVGTSGPDAIPAIATSLRERGVDVGPLLPILRQVFGR</sequence>
<evidence type="ECO:0000256" key="2">
    <source>
        <dbReference type="SAM" id="Phobius"/>
    </source>
</evidence>
<dbReference type="EMBL" id="LT629772">
    <property type="protein sequence ID" value="SDS76165.1"/>
    <property type="molecule type" value="Genomic_DNA"/>
</dbReference>
<keyword evidence="4" id="KW-1185">Reference proteome</keyword>
<feature type="transmembrane region" description="Helical" evidence="2">
    <location>
        <begin position="103"/>
        <end position="128"/>
    </location>
</feature>
<keyword evidence="2" id="KW-0812">Transmembrane</keyword>
<evidence type="ECO:0000313" key="4">
    <source>
        <dbReference type="Proteomes" id="UP000199103"/>
    </source>
</evidence>
<dbReference type="RefSeq" id="WP_091525918.1">
    <property type="nucleotide sequence ID" value="NZ_LT629772.1"/>
</dbReference>
<evidence type="ECO:0000256" key="1">
    <source>
        <dbReference type="SAM" id="MobiDB-lite"/>
    </source>
</evidence>
<keyword evidence="2" id="KW-1133">Transmembrane helix</keyword>
<reference evidence="3 4" key="1">
    <citation type="submission" date="2016-10" db="EMBL/GenBank/DDBJ databases">
        <authorList>
            <person name="de Groot N.N."/>
        </authorList>
    </citation>
    <scope>NUCLEOTIDE SEQUENCE [LARGE SCALE GENOMIC DNA]</scope>
    <source>
        <strain evidence="3 4">DSM 21800</strain>
    </source>
</reference>
<proteinExistence type="predicted"/>
<dbReference type="AlphaFoldDB" id="A0A1H1UUK3"/>
<feature type="transmembrane region" description="Helical" evidence="2">
    <location>
        <begin position="134"/>
        <end position="155"/>
    </location>
</feature>
<protein>
    <submittedName>
        <fullName evidence="3">Uncharacterized protein</fullName>
    </submittedName>
</protein>
<accession>A0A1H1UUK3</accession>
<evidence type="ECO:0000313" key="3">
    <source>
        <dbReference type="EMBL" id="SDS76165.1"/>
    </source>
</evidence>
<dbReference type="Proteomes" id="UP000199103">
    <property type="component" value="Chromosome I"/>
</dbReference>
<gene>
    <name evidence="3" type="ORF">SAMN04489812_2939</name>
</gene>